<dbReference type="Proteomes" id="UP000032515">
    <property type="component" value="Unassembled WGS sequence"/>
</dbReference>
<dbReference type="GO" id="GO:0016530">
    <property type="term" value="F:metallochaperone activity"/>
    <property type="evidence" value="ECO:0007669"/>
    <property type="project" value="TreeGrafter"/>
</dbReference>
<dbReference type="EMBL" id="JXXE01000036">
    <property type="protein sequence ID" value="KIZ47828.1"/>
    <property type="molecule type" value="Genomic_DNA"/>
</dbReference>
<dbReference type="GO" id="GO:0042128">
    <property type="term" value="P:nitrate assimilation"/>
    <property type="evidence" value="ECO:0007669"/>
    <property type="project" value="UniProtKB-KW"/>
</dbReference>
<keyword evidence="1" id="KW-0534">Nitrate assimilation</keyword>
<dbReference type="GO" id="GO:0051131">
    <property type="term" value="P:chaperone-mediated protein complex assembly"/>
    <property type="evidence" value="ECO:0007669"/>
    <property type="project" value="InterPro"/>
</dbReference>
<reference evidence="2 3" key="1">
    <citation type="submission" date="2014-11" db="EMBL/GenBank/DDBJ databases">
        <title>Genomics and ecophysiology of heterotrophic nitrogen fixing bacteria isolated from estuarine surface water.</title>
        <authorList>
            <person name="Bentzon-Tilia M."/>
            <person name="Severin I."/>
            <person name="Hansen L.H."/>
            <person name="Riemann L."/>
        </authorList>
    </citation>
    <scope>NUCLEOTIDE SEQUENCE [LARGE SCALE GENOMIC DNA]</scope>
    <source>
        <strain evidence="2 3">BAL398</strain>
    </source>
</reference>
<dbReference type="NCBIfam" id="TIGR00684">
    <property type="entry name" value="narJ"/>
    <property type="match status" value="1"/>
</dbReference>
<dbReference type="Pfam" id="PF02613">
    <property type="entry name" value="Nitrate_red_del"/>
    <property type="match status" value="1"/>
</dbReference>
<dbReference type="InterPro" id="IPR003765">
    <property type="entry name" value="NO3_reductase_chaperone_NarJ"/>
</dbReference>
<dbReference type="PATRIC" id="fig|1076.23.peg.4581"/>
<dbReference type="AlphaFoldDB" id="A0A0D7F428"/>
<sequence>MLTFKVLSALLSYPEAELCAAVPEMRRALDGERLIPAPQRAALDRFLDEVETGDLYDLQERYVQLFDRSRTLSLHIFEHVHGESRDRGQAMIDLGAIYQQGGLAMRPGELPDFLPLLLEYCSTLPLDTAREFLGQPAHILAALAERLRKRESSYEWVLRAIGAIAAAELRKADLDAIMSEQEADPNDFAALDAAWEEEAVSFGPGAGAQSAIGGCGTDALAARMRHAKRAVSTADNPLSPGAAS</sequence>
<dbReference type="InterPro" id="IPR020945">
    <property type="entry name" value="DMSO/NO3_reduct_chaperone"/>
</dbReference>
<accession>A0A0D7F428</accession>
<proteinExistence type="predicted"/>
<gene>
    <name evidence="2" type="ORF">OO17_02275</name>
</gene>
<dbReference type="PANTHER" id="PTHR43680">
    <property type="entry name" value="NITRATE REDUCTASE MOLYBDENUM COFACTOR ASSEMBLY CHAPERONE"/>
    <property type="match status" value="1"/>
</dbReference>
<dbReference type="OrthoDB" id="8478585at2"/>
<organism evidence="2 3">
    <name type="scientific">Rhodopseudomonas palustris</name>
    <dbReference type="NCBI Taxonomy" id="1076"/>
    <lineage>
        <taxon>Bacteria</taxon>
        <taxon>Pseudomonadati</taxon>
        <taxon>Pseudomonadota</taxon>
        <taxon>Alphaproteobacteria</taxon>
        <taxon>Hyphomicrobiales</taxon>
        <taxon>Nitrobacteraceae</taxon>
        <taxon>Rhodopseudomonas</taxon>
    </lineage>
</organism>
<dbReference type="PANTHER" id="PTHR43680:SF2">
    <property type="entry name" value="NITRATE REDUCTASE MOLYBDENUM COFACTOR ASSEMBLY CHAPERONE NARJ"/>
    <property type="match status" value="1"/>
</dbReference>
<dbReference type="Gene3D" id="1.10.3480.10">
    <property type="entry name" value="TorD-like"/>
    <property type="match status" value="1"/>
</dbReference>
<evidence type="ECO:0000256" key="1">
    <source>
        <dbReference type="ARBA" id="ARBA00023063"/>
    </source>
</evidence>
<dbReference type="GO" id="GO:0051082">
    <property type="term" value="F:unfolded protein binding"/>
    <property type="evidence" value="ECO:0007669"/>
    <property type="project" value="InterPro"/>
</dbReference>
<evidence type="ECO:0000313" key="3">
    <source>
        <dbReference type="Proteomes" id="UP000032515"/>
    </source>
</evidence>
<evidence type="ECO:0000313" key="2">
    <source>
        <dbReference type="EMBL" id="KIZ47828.1"/>
    </source>
</evidence>
<dbReference type="SUPFAM" id="SSF89155">
    <property type="entry name" value="TorD-like"/>
    <property type="match status" value="1"/>
</dbReference>
<name>A0A0D7F428_RHOPL</name>
<dbReference type="InterPro" id="IPR036411">
    <property type="entry name" value="TorD-like_sf"/>
</dbReference>
<protein>
    <submittedName>
        <fullName evidence="2">Nitrate reductase</fullName>
    </submittedName>
</protein>
<comment type="caution">
    <text evidence="2">The sequence shown here is derived from an EMBL/GenBank/DDBJ whole genome shotgun (WGS) entry which is preliminary data.</text>
</comment>